<sequence length="287" mass="31506">MGDRIVYFYVVDSNDRLVGVVPTRRLLGSQLEQRLSEVMIGPVITIPKDASVLDAYEFFMVHKLLAFPVVDEHKHILGVVDVGMFTDEAFDVADQTSMDRVFETIGFRLMQVRDVSPLRAFRFRFPWLLATITSGTICALLAGVYEMTLAKSLILAFFLTLVLGLGESVSMQSMTVTIQGLRSEIPTLGWYLRTLRREVGAALLLGTACGLIVSVIAWIWRGDPLASVTIGSSILLTLCAASFFGLSVPSLLHKVKLDLKIAAGPVTLAMTDISTLLIYFSIAEALL</sequence>
<keyword evidence="12" id="KW-1185">Reference proteome</keyword>
<evidence type="ECO:0000256" key="6">
    <source>
        <dbReference type="ARBA" id="ARBA00022989"/>
    </source>
</evidence>
<dbReference type="AlphaFoldDB" id="S7UYN2"/>
<keyword evidence="5" id="KW-0460">Magnesium</keyword>
<dbReference type="InterPro" id="IPR046342">
    <property type="entry name" value="CBS_dom_sf"/>
</dbReference>
<dbReference type="InterPro" id="IPR006667">
    <property type="entry name" value="SLC41_membr_dom"/>
</dbReference>
<evidence type="ECO:0000256" key="7">
    <source>
        <dbReference type="ARBA" id="ARBA00023136"/>
    </source>
</evidence>
<evidence type="ECO:0000259" key="10">
    <source>
        <dbReference type="PROSITE" id="PS51371"/>
    </source>
</evidence>
<keyword evidence="4 9" id="KW-0812">Transmembrane</keyword>
<dbReference type="Proteomes" id="UP000014977">
    <property type="component" value="Unassembled WGS sequence"/>
</dbReference>
<name>S7UYN2_DESML</name>
<comment type="similarity">
    <text evidence="2">Belongs to the SLC41A transporter family.</text>
</comment>
<feature type="transmembrane region" description="Helical" evidence="9">
    <location>
        <begin position="261"/>
        <end position="282"/>
    </location>
</feature>
<keyword evidence="6 9" id="KW-1133">Transmembrane helix</keyword>
<dbReference type="Gene3D" id="3.10.580.10">
    <property type="entry name" value="CBS-domain"/>
    <property type="match status" value="1"/>
</dbReference>
<gene>
    <name evidence="11" type="ORF">dsmv_2686</name>
</gene>
<keyword evidence="8" id="KW-0129">CBS domain</keyword>
<feature type="transmembrane region" description="Helical" evidence="9">
    <location>
        <begin position="127"/>
        <end position="147"/>
    </location>
</feature>
<feature type="transmembrane region" description="Helical" evidence="9">
    <location>
        <begin position="199"/>
        <end position="220"/>
    </location>
</feature>
<evidence type="ECO:0000256" key="9">
    <source>
        <dbReference type="SAM" id="Phobius"/>
    </source>
</evidence>
<feature type="transmembrane region" description="Helical" evidence="9">
    <location>
        <begin position="226"/>
        <end position="249"/>
    </location>
</feature>
<evidence type="ECO:0000256" key="8">
    <source>
        <dbReference type="PROSITE-ProRule" id="PRU00703"/>
    </source>
</evidence>
<dbReference type="PANTHER" id="PTHR41394:SF5">
    <property type="entry name" value="SLC41A_MGTE INTEGRAL MEMBRANE DOMAIN-CONTAINING PROTEIN"/>
    <property type="match status" value="1"/>
</dbReference>
<dbReference type="SUPFAM" id="SSF161093">
    <property type="entry name" value="MgtE membrane domain-like"/>
    <property type="match status" value="1"/>
</dbReference>
<evidence type="ECO:0000313" key="12">
    <source>
        <dbReference type="Proteomes" id="UP000014977"/>
    </source>
</evidence>
<reference evidence="11 12" key="1">
    <citation type="journal article" date="2013" name="Genome Announc.">
        <title>Draft genome sequences for three mercury-methylating, sulfate-reducing bacteria.</title>
        <authorList>
            <person name="Brown S.D."/>
            <person name="Hurt R.A.Jr."/>
            <person name="Gilmour C.C."/>
            <person name="Elias D.A."/>
        </authorList>
    </citation>
    <scope>NUCLEOTIDE SEQUENCE [LARGE SCALE GENOMIC DNA]</scope>
    <source>
        <strain evidence="11 12">DSM 2059</strain>
    </source>
</reference>
<evidence type="ECO:0000256" key="1">
    <source>
        <dbReference type="ARBA" id="ARBA00004141"/>
    </source>
</evidence>
<evidence type="ECO:0000256" key="4">
    <source>
        <dbReference type="ARBA" id="ARBA00022692"/>
    </source>
</evidence>
<keyword evidence="3" id="KW-0813">Transport</keyword>
<protein>
    <submittedName>
        <fullName evidence="11">Putative signal transduction protein with CBS domain containing protein</fullName>
    </submittedName>
</protein>
<evidence type="ECO:0000256" key="5">
    <source>
        <dbReference type="ARBA" id="ARBA00022842"/>
    </source>
</evidence>
<dbReference type="SUPFAM" id="SSF54631">
    <property type="entry name" value="CBS-domain pair"/>
    <property type="match status" value="1"/>
</dbReference>
<feature type="domain" description="CBS" evidence="10">
    <location>
        <begin position="39"/>
        <end position="98"/>
    </location>
</feature>
<dbReference type="PROSITE" id="PS51371">
    <property type="entry name" value="CBS"/>
    <property type="match status" value="1"/>
</dbReference>
<dbReference type="Gene3D" id="1.10.357.20">
    <property type="entry name" value="SLC41 divalent cation transporters, integral membrane domain"/>
    <property type="match status" value="1"/>
</dbReference>
<accession>S7UYN2</accession>
<dbReference type="eggNOG" id="COG2239">
    <property type="taxonomic scope" value="Bacteria"/>
</dbReference>
<dbReference type="PATRIC" id="fig|1121405.3.peg.2349"/>
<keyword evidence="7 9" id="KW-0472">Membrane</keyword>
<comment type="caution">
    <text evidence="11">The sequence shown here is derived from an EMBL/GenBank/DDBJ whole genome shotgun (WGS) entry which is preliminary data.</text>
</comment>
<feature type="transmembrane region" description="Helical" evidence="9">
    <location>
        <begin position="153"/>
        <end position="178"/>
    </location>
</feature>
<dbReference type="GO" id="GO:0008324">
    <property type="term" value="F:monoatomic cation transmembrane transporter activity"/>
    <property type="evidence" value="ECO:0007669"/>
    <property type="project" value="InterPro"/>
</dbReference>
<proteinExistence type="inferred from homology"/>
<dbReference type="PANTHER" id="PTHR41394">
    <property type="entry name" value="MAGNESIUM TRANSPORTER MGTE"/>
    <property type="match status" value="1"/>
</dbReference>
<dbReference type="GO" id="GO:0016020">
    <property type="term" value="C:membrane"/>
    <property type="evidence" value="ECO:0007669"/>
    <property type="project" value="UniProtKB-SubCell"/>
</dbReference>
<evidence type="ECO:0000256" key="2">
    <source>
        <dbReference type="ARBA" id="ARBA00009749"/>
    </source>
</evidence>
<dbReference type="Pfam" id="PF01769">
    <property type="entry name" value="MgtE"/>
    <property type="match status" value="1"/>
</dbReference>
<evidence type="ECO:0000256" key="3">
    <source>
        <dbReference type="ARBA" id="ARBA00022448"/>
    </source>
</evidence>
<dbReference type="InterPro" id="IPR036739">
    <property type="entry name" value="SLC41_membr_dom_sf"/>
</dbReference>
<dbReference type="InterPro" id="IPR000644">
    <property type="entry name" value="CBS_dom"/>
</dbReference>
<comment type="subcellular location">
    <subcellularLocation>
        <location evidence="1">Membrane</location>
        <topology evidence="1">Multi-pass membrane protein</topology>
    </subcellularLocation>
</comment>
<dbReference type="EMBL" id="ATHJ01000090">
    <property type="protein sequence ID" value="EPR39344.1"/>
    <property type="molecule type" value="Genomic_DNA"/>
</dbReference>
<dbReference type="Pfam" id="PF00571">
    <property type="entry name" value="CBS"/>
    <property type="match status" value="1"/>
</dbReference>
<evidence type="ECO:0000313" key="11">
    <source>
        <dbReference type="EMBL" id="EPR39344.1"/>
    </source>
</evidence>
<organism evidence="11 12">
    <name type="scientific">Desulfococcus multivorans DSM 2059</name>
    <dbReference type="NCBI Taxonomy" id="1121405"/>
    <lineage>
        <taxon>Bacteria</taxon>
        <taxon>Pseudomonadati</taxon>
        <taxon>Thermodesulfobacteriota</taxon>
        <taxon>Desulfobacteria</taxon>
        <taxon>Desulfobacterales</taxon>
        <taxon>Desulfococcaceae</taxon>
        <taxon>Desulfococcus</taxon>
    </lineage>
</organism>